<dbReference type="PANTHER" id="PTHR31744:SF216">
    <property type="entry name" value="NAC TRANSCRIPTION FACTOR"/>
    <property type="match status" value="1"/>
</dbReference>
<dbReference type="PROSITE" id="PS51005">
    <property type="entry name" value="NAC"/>
    <property type="match status" value="1"/>
</dbReference>
<evidence type="ECO:0000256" key="9">
    <source>
        <dbReference type="ARBA" id="ARBA00023163"/>
    </source>
</evidence>
<evidence type="ECO:0000313" key="13">
    <source>
        <dbReference type="Proteomes" id="UP001374535"/>
    </source>
</evidence>
<evidence type="ECO:0000256" key="6">
    <source>
        <dbReference type="ARBA" id="ARBA00023125"/>
    </source>
</evidence>
<gene>
    <name evidence="12" type="ORF">V8G54_010176</name>
</gene>
<feature type="domain" description="NAC" evidence="11">
    <location>
        <begin position="1"/>
        <end position="100"/>
    </location>
</feature>
<dbReference type="GO" id="GO:0016020">
    <property type="term" value="C:membrane"/>
    <property type="evidence" value="ECO:0007669"/>
    <property type="project" value="UniProtKB-SubCell"/>
</dbReference>
<keyword evidence="10" id="KW-0539">Nucleus</keyword>
<evidence type="ECO:0000256" key="4">
    <source>
        <dbReference type="ARBA" id="ARBA00022989"/>
    </source>
</evidence>
<dbReference type="AlphaFoldDB" id="A0AAQ3S681"/>
<dbReference type="Pfam" id="PF02365">
    <property type="entry name" value="NAM"/>
    <property type="match status" value="1"/>
</dbReference>
<sequence>MLAKSVIPFKDSKWFFFSPVNLKYSNSKRFKRTTKSGFWKPTGKPRDVRKGDTKIGTKKTLVFQNGHVSKGVTVNSNWVIHEYHALNFLQSQVCISFFKKLVTLIGNNLCPKLQCVGV</sequence>
<accession>A0AAQ3S681</accession>
<evidence type="ECO:0000256" key="8">
    <source>
        <dbReference type="ARBA" id="ARBA00023159"/>
    </source>
</evidence>
<dbReference type="EMBL" id="CP144698">
    <property type="protein sequence ID" value="WVZ17194.1"/>
    <property type="molecule type" value="Genomic_DNA"/>
</dbReference>
<keyword evidence="4" id="KW-1133">Transmembrane helix</keyword>
<protein>
    <recommendedName>
        <fullName evidence="11">NAC domain-containing protein</fullName>
    </recommendedName>
</protein>
<dbReference type="InterPro" id="IPR036093">
    <property type="entry name" value="NAC_dom_sf"/>
</dbReference>
<evidence type="ECO:0000256" key="7">
    <source>
        <dbReference type="ARBA" id="ARBA00023136"/>
    </source>
</evidence>
<dbReference type="InterPro" id="IPR003441">
    <property type="entry name" value="NAC-dom"/>
</dbReference>
<comment type="subcellular location">
    <subcellularLocation>
        <location evidence="2">Membrane</location>
        <topology evidence="2">Single-pass membrane protein</topology>
    </subcellularLocation>
    <subcellularLocation>
        <location evidence="1">Nucleus</location>
    </subcellularLocation>
</comment>
<evidence type="ECO:0000256" key="1">
    <source>
        <dbReference type="ARBA" id="ARBA00004123"/>
    </source>
</evidence>
<keyword evidence="7" id="KW-0472">Membrane</keyword>
<reference evidence="12 13" key="1">
    <citation type="journal article" date="2023" name="Life. Sci Alliance">
        <title>Evolutionary insights into 3D genome organization and epigenetic landscape of Vigna mungo.</title>
        <authorList>
            <person name="Junaid A."/>
            <person name="Singh B."/>
            <person name="Bhatia S."/>
        </authorList>
    </citation>
    <scope>NUCLEOTIDE SEQUENCE [LARGE SCALE GENOMIC DNA]</scope>
    <source>
        <strain evidence="12">Urdbean</strain>
    </source>
</reference>
<evidence type="ECO:0000313" key="12">
    <source>
        <dbReference type="EMBL" id="WVZ17194.1"/>
    </source>
</evidence>
<evidence type="ECO:0000256" key="2">
    <source>
        <dbReference type="ARBA" id="ARBA00004167"/>
    </source>
</evidence>
<keyword evidence="13" id="KW-1185">Reference proteome</keyword>
<dbReference type="GO" id="GO:0006355">
    <property type="term" value="P:regulation of DNA-templated transcription"/>
    <property type="evidence" value="ECO:0007669"/>
    <property type="project" value="InterPro"/>
</dbReference>
<dbReference type="GO" id="GO:0000976">
    <property type="term" value="F:transcription cis-regulatory region binding"/>
    <property type="evidence" value="ECO:0007669"/>
    <property type="project" value="UniProtKB-ARBA"/>
</dbReference>
<keyword evidence="9" id="KW-0804">Transcription</keyword>
<name>A0AAQ3S681_VIGMU</name>
<dbReference type="PANTHER" id="PTHR31744">
    <property type="entry name" value="PROTEIN CUP-SHAPED COTYLEDON 2-RELATED"/>
    <property type="match status" value="1"/>
</dbReference>
<dbReference type="Gene3D" id="2.170.150.80">
    <property type="entry name" value="NAC domain"/>
    <property type="match status" value="1"/>
</dbReference>
<organism evidence="12 13">
    <name type="scientific">Vigna mungo</name>
    <name type="common">Black gram</name>
    <name type="synonym">Phaseolus mungo</name>
    <dbReference type="NCBI Taxonomy" id="3915"/>
    <lineage>
        <taxon>Eukaryota</taxon>
        <taxon>Viridiplantae</taxon>
        <taxon>Streptophyta</taxon>
        <taxon>Embryophyta</taxon>
        <taxon>Tracheophyta</taxon>
        <taxon>Spermatophyta</taxon>
        <taxon>Magnoliopsida</taxon>
        <taxon>eudicotyledons</taxon>
        <taxon>Gunneridae</taxon>
        <taxon>Pentapetalae</taxon>
        <taxon>rosids</taxon>
        <taxon>fabids</taxon>
        <taxon>Fabales</taxon>
        <taxon>Fabaceae</taxon>
        <taxon>Papilionoideae</taxon>
        <taxon>50 kb inversion clade</taxon>
        <taxon>NPAAA clade</taxon>
        <taxon>indigoferoid/millettioid clade</taxon>
        <taxon>Phaseoleae</taxon>
        <taxon>Vigna</taxon>
    </lineage>
</organism>
<evidence type="ECO:0000259" key="11">
    <source>
        <dbReference type="PROSITE" id="PS51005"/>
    </source>
</evidence>
<keyword evidence="5" id="KW-0805">Transcription regulation</keyword>
<proteinExistence type="predicted"/>
<keyword evidence="3" id="KW-0812">Transmembrane</keyword>
<dbReference type="Proteomes" id="UP001374535">
    <property type="component" value="Chromosome 3"/>
</dbReference>
<evidence type="ECO:0000256" key="5">
    <source>
        <dbReference type="ARBA" id="ARBA00023015"/>
    </source>
</evidence>
<evidence type="ECO:0000256" key="3">
    <source>
        <dbReference type="ARBA" id="ARBA00022692"/>
    </source>
</evidence>
<evidence type="ECO:0000256" key="10">
    <source>
        <dbReference type="ARBA" id="ARBA00023242"/>
    </source>
</evidence>
<keyword evidence="6" id="KW-0238">DNA-binding</keyword>
<keyword evidence="8" id="KW-0010">Activator</keyword>
<dbReference type="SUPFAM" id="SSF101941">
    <property type="entry name" value="NAC domain"/>
    <property type="match status" value="1"/>
</dbReference>
<dbReference type="GO" id="GO:0005634">
    <property type="term" value="C:nucleus"/>
    <property type="evidence" value="ECO:0007669"/>
    <property type="project" value="UniProtKB-SubCell"/>
</dbReference>